<sequence length="387" mass="42411">VLLDPTGGPCFLDSHSLHFTLPWEGRRVLVVAFTPGYNGQDFDFSQLRALAIEVFCGRGRLSVALRDQGLSVLPVDHRVRCNELQVVRLDLTDAQDVSVFLEMLCTANVCIAHFGPPCGTASRARERPLPPELAHVASPPLRSDEEPFGLQGLTASQAARVRSANQLYVLTLLSIWILSLRGSFVSCENPSSSLFWRVADLLAQDLPDPSAWHTLEDVHFHACMWGSDRAKRTTFRATPGLCSGLAVDCDGSHEHASWTPTVTAQGVVFPTAGEAEYPRELATAYSAFALTALQAKGLRTGQSQLASGVLRPRDLRAFTKKRVPPLLAEYWLVLPASCLPAGWPHKVLPRWAVFPKRGDEVILISGEHDVLALQHYANRPSTLVALK</sequence>
<proteinExistence type="predicted"/>
<evidence type="ECO:0000313" key="2">
    <source>
        <dbReference type="Proteomes" id="UP000601435"/>
    </source>
</evidence>
<dbReference type="EMBL" id="CAJNJA010080040">
    <property type="protein sequence ID" value="CAE7926611.1"/>
    <property type="molecule type" value="Genomic_DNA"/>
</dbReference>
<gene>
    <name evidence="1" type="ORF">SNEC2469_LOCUS32107</name>
</gene>
<dbReference type="OrthoDB" id="411183at2759"/>
<dbReference type="AlphaFoldDB" id="A0A813BVF7"/>
<organism evidence="1 2">
    <name type="scientific">Symbiodinium necroappetens</name>
    <dbReference type="NCBI Taxonomy" id="1628268"/>
    <lineage>
        <taxon>Eukaryota</taxon>
        <taxon>Sar</taxon>
        <taxon>Alveolata</taxon>
        <taxon>Dinophyceae</taxon>
        <taxon>Suessiales</taxon>
        <taxon>Symbiodiniaceae</taxon>
        <taxon>Symbiodinium</taxon>
    </lineage>
</organism>
<feature type="non-terminal residue" evidence="1">
    <location>
        <position position="387"/>
    </location>
</feature>
<dbReference type="Proteomes" id="UP000601435">
    <property type="component" value="Unassembled WGS sequence"/>
</dbReference>
<evidence type="ECO:0000313" key="1">
    <source>
        <dbReference type="EMBL" id="CAE7926611.1"/>
    </source>
</evidence>
<keyword evidence="2" id="KW-1185">Reference proteome</keyword>
<name>A0A813BVF7_9DINO</name>
<reference evidence="1" key="1">
    <citation type="submission" date="2021-02" db="EMBL/GenBank/DDBJ databases">
        <authorList>
            <person name="Dougan E. K."/>
            <person name="Rhodes N."/>
            <person name="Thang M."/>
            <person name="Chan C."/>
        </authorList>
    </citation>
    <scope>NUCLEOTIDE SEQUENCE</scope>
</reference>
<feature type="non-terminal residue" evidence="1">
    <location>
        <position position="1"/>
    </location>
</feature>
<protein>
    <submittedName>
        <fullName evidence="1">Uncharacterized protein</fullName>
    </submittedName>
</protein>
<comment type="caution">
    <text evidence="1">The sequence shown here is derived from an EMBL/GenBank/DDBJ whole genome shotgun (WGS) entry which is preliminary data.</text>
</comment>
<accession>A0A813BVF7</accession>